<organism evidence="2 3">
    <name type="scientific">Streptomyces similanensis</name>
    <dbReference type="NCBI Taxonomy" id="1274988"/>
    <lineage>
        <taxon>Bacteria</taxon>
        <taxon>Bacillati</taxon>
        <taxon>Actinomycetota</taxon>
        <taxon>Actinomycetes</taxon>
        <taxon>Kitasatosporales</taxon>
        <taxon>Streptomycetaceae</taxon>
        <taxon>Streptomyces</taxon>
    </lineage>
</organism>
<feature type="compositionally biased region" description="Basic and acidic residues" evidence="1">
    <location>
        <begin position="119"/>
        <end position="139"/>
    </location>
</feature>
<dbReference type="Proteomes" id="UP001500124">
    <property type="component" value="Unassembled WGS sequence"/>
</dbReference>
<reference evidence="3" key="1">
    <citation type="journal article" date="2019" name="Int. J. Syst. Evol. Microbiol.">
        <title>The Global Catalogue of Microorganisms (GCM) 10K type strain sequencing project: providing services to taxonomists for standard genome sequencing and annotation.</title>
        <authorList>
            <consortium name="The Broad Institute Genomics Platform"/>
            <consortium name="The Broad Institute Genome Sequencing Center for Infectious Disease"/>
            <person name="Wu L."/>
            <person name="Ma J."/>
        </authorList>
    </citation>
    <scope>NUCLEOTIDE SEQUENCE [LARGE SCALE GENOMIC DNA]</scope>
    <source>
        <strain evidence="3">JCM 18410</strain>
    </source>
</reference>
<name>A0ABP9KSP6_9ACTN</name>
<protein>
    <submittedName>
        <fullName evidence="2">Uncharacterized protein</fullName>
    </submittedName>
</protein>
<feature type="compositionally biased region" description="Polar residues" evidence="1">
    <location>
        <begin position="83"/>
        <end position="99"/>
    </location>
</feature>
<accession>A0ABP9KSP6</accession>
<feature type="region of interest" description="Disordered" evidence="1">
    <location>
        <begin position="77"/>
        <end position="152"/>
    </location>
</feature>
<dbReference type="EMBL" id="BAABKC010000057">
    <property type="protein sequence ID" value="GAA5062185.1"/>
    <property type="molecule type" value="Genomic_DNA"/>
</dbReference>
<evidence type="ECO:0000313" key="3">
    <source>
        <dbReference type="Proteomes" id="UP001500124"/>
    </source>
</evidence>
<feature type="region of interest" description="Disordered" evidence="1">
    <location>
        <begin position="1"/>
        <end position="40"/>
    </location>
</feature>
<evidence type="ECO:0000256" key="1">
    <source>
        <dbReference type="SAM" id="MobiDB-lite"/>
    </source>
</evidence>
<proteinExistence type="predicted"/>
<keyword evidence="3" id="KW-1185">Reference proteome</keyword>
<evidence type="ECO:0000313" key="2">
    <source>
        <dbReference type="EMBL" id="GAA5062185.1"/>
    </source>
</evidence>
<feature type="compositionally biased region" description="Basic and acidic residues" evidence="1">
    <location>
        <begin position="16"/>
        <end position="27"/>
    </location>
</feature>
<comment type="caution">
    <text evidence="2">The sequence shown here is derived from an EMBL/GenBank/DDBJ whole genome shotgun (WGS) entry which is preliminary data.</text>
</comment>
<sequence length="152" mass="17261">MTESSDTFARHARVRHRDEHNTAERRSSTPTVRPRPHTGQSALWPRCISVTRQRAYCKARQRLDLHLPEQNTVAADFVVGNGTPHSGQYRRTTRPSPYSQHHGPQALRPGVPISTEQMRLSRDAVRDDRRSDGDEERSSADVYPEDVPADVV</sequence>
<feature type="compositionally biased region" description="Acidic residues" evidence="1">
    <location>
        <begin position="143"/>
        <end position="152"/>
    </location>
</feature>
<gene>
    <name evidence="2" type="ORF">GCM10023336_40300</name>
</gene>